<evidence type="ECO:0000313" key="3">
    <source>
        <dbReference type="Proteomes" id="UP000005239"/>
    </source>
</evidence>
<organism evidence="2 3">
    <name type="scientific">Pristionchus pacificus</name>
    <name type="common">Parasitic nematode worm</name>
    <dbReference type="NCBI Taxonomy" id="54126"/>
    <lineage>
        <taxon>Eukaryota</taxon>
        <taxon>Metazoa</taxon>
        <taxon>Ecdysozoa</taxon>
        <taxon>Nematoda</taxon>
        <taxon>Chromadorea</taxon>
        <taxon>Rhabditida</taxon>
        <taxon>Rhabditina</taxon>
        <taxon>Diplogasteromorpha</taxon>
        <taxon>Diplogasteroidea</taxon>
        <taxon>Neodiplogasteridae</taxon>
        <taxon>Pristionchus</taxon>
    </lineage>
</organism>
<evidence type="ECO:0000313" key="2">
    <source>
        <dbReference type="EnsemblMetazoa" id="PPA44999.1"/>
    </source>
</evidence>
<sequence length="67" mass="7401">MDVLSQGRSVQVILERLNNCRAMSRSIVHSTSESSELGLRKLTSPGYQKASPQFGSLSKSRRFTSSL</sequence>
<dbReference type="Proteomes" id="UP000005239">
    <property type="component" value="Unassembled WGS sequence"/>
</dbReference>
<accession>A0A8R1Z5X2</accession>
<name>A0A2A6CYH7_PRIPA</name>
<accession>A0A2A6CYH7</accession>
<dbReference type="EnsemblMetazoa" id="PPA44999.1">
    <property type="protein sequence ID" value="PPA44999.1"/>
    <property type="gene ID" value="WBGene00283368"/>
</dbReference>
<reference evidence="3" key="1">
    <citation type="journal article" date="2008" name="Nat. Genet.">
        <title>The Pristionchus pacificus genome provides a unique perspective on nematode lifestyle and parasitism.</title>
        <authorList>
            <person name="Dieterich C."/>
            <person name="Clifton S.W."/>
            <person name="Schuster L.N."/>
            <person name="Chinwalla A."/>
            <person name="Delehaunty K."/>
            <person name="Dinkelacker I."/>
            <person name="Fulton L."/>
            <person name="Fulton R."/>
            <person name="Godfrey J."/>
            <person name="Minx P."/>
            <person name="Mitreva M."/>
            <person name="Roeseler W."/>
            <person name="Tian H."/>
            <person name="Witte H."/>
            <person name="Yang S.P."/>
            <person name="Wilson R.K."/>
            <person name="Sommer R.J."/>
        </authorList>
    </citation>
    <scope>NUCLEOTIDE SEQUENCE [LARGE SCALE GENOMIC DNA]</scope>
    <source>
        <strain evidence="3">PS312</strain>
    </source>
</reference>
<feature type="compositionally biased region" description="Polar residues" evidence="1">
    <location>
        <begin position="50"/>
        <end position="67"/>
    </location>
</feature>
<protein>
    <submittedName>
        <fullName evidence="2">Uncharacterized protein</fullName>
    </submittedName>
</protein>
<gene>
    <name evidence="2" type="primary">WBGene00283368</name>
</gene>
<evidence type="ECO:0000256" key="1">
    <source>
        <dbReference type="SAM" id="MobiDB-lite"/>
    </source>
</evidence>
<keyword evidence="3" id="KW-1185">Reference proteome</keyword>
<proteinExistence type="predicted"/>
<feature type="region of interest" description="Disordered" evidence="1">
    <location>
        <begin position="44"/>
        <end position="67"/>
    </location>
</feature>
<reference evidence="2" key="2">
    <citation type="submission" date="2022-06" db="UniProtKB">
        <authorList>
            <consortium name="EnsemblMetazoa"/>
        </authorList>
    </citation>
    <scope>IDENTIFICATION</scope>
    <source>
        <strain evidence="2">PS312</strain>
    </source>
</reference>
<dbReference type="AlphaFoldDB" id="A0A2A6CYH7"/>